<dbReference type="InterPro" id="IPR041720">
    <property type="entry name" value="FbaB-like"/>
</dbReference>
<proteinExistence type="inferred from homology"/>
<dbReference type="SMART" id="SM01133">
    <property type="entry name" value="DeoC"/>
    <property type="match status" value="1"/>
</dbReference>
<dbReference type="PANTHER" id="PTHR47916">
    <property type="entry name" value="FRUCTOSE-BISPHOSPHATE ALDOLASE CLASS 1"/>
    <property type="match status" value="1"/>
</dbReference>
<sequence>MTGLEIRMAKLFEKGRAFIVALDHGLVMGPLKGIENPIEVVAKIAKNGPDALQMSPAMVKLVKENFFSRNSPMLIARLDTANVWRQKYKIYNEGYYSSVYTIKDAINAGADAVVTYLVVGYGDDRVEGYNISILASLRREANDYGIPFIVEPLYVTRDNPDSVKDTSIVKYVTRLASEIGADILKVDYTGNKDEFKEVVNVAFAPILIRGGPKTSTIEEFLKMLKDALDAGAKGVTVGRNLWQSEEPDKLAKAISKIIHENVNIGEALKILK</sequence>
<comment type="similarity">
    <text evidence="1">Belongs to the DeoC/FbaB aldolase family.</text>
</comment>
<dbReference type="InterPro" id="IPR050456">
    <property type="entry name" value="DeoC/FbaB_aldolase"/>
</dbReference>
<evidence type="ECO:0000256" key="1">
    <source>
        <dbReference type="ARBA" id="ARBA00008116"/>
    </source>
</evidence>
<dbReference type="GO" id="GO:0004332">
    <property type="term" value="F:fructose-bisphosphate aldolase activity"/>
    <property type="evidence" value="ECO:0007669"/>
    <property type="project" value="InterPro"/>
</dbReference>
<name>A0AAQ4CWG3_9CREN</name>
<evidence type="ECO:0000313" key="4">
    <source>
        <dbReference type="Proteomes" id="UP001319921"/>
    </source>
</evidence>
<dbReference type="RefSeq" id="WP_229570835.1">
    <property type="nucleotide sequence ID" value="NZ_AP025226.1"/>
</dbReference>
<evidence type="ECO:0000313" key="3">
    <source>
        <dbReference type="EMBL" id="BDC00145.1"/>
    </source>
</evidence>
<feature type="active site" description="Schiff-base intermediate with dihydroxyacetone-P" evidence="2">
    <location>
        <position position="185"/>
    </location>
</feature>
<dbReference type="PIRSF" id="PIRSF038992">
    <property type="entry name" value="Aldolase_Ia"/>
    <property type="match status" value="1"/>
</dbReference>
<dbReference type="InterPro" id="IPR002915">
    <property type="entry name" value="DeoC/FbaB/LacD_aldolase"/>
</dbReference>
<dbReference type="CDD" id="cd00958">
    <property type="entry name" value="DhnA"/>
    <property type="match status" value="1"/>
</dbReference>
<dbReference type="Pfam" id="PF01791">
    <property type="entry name" value="DeoC"/>
    <property type="match status" value="1"/>
</dbReference>
<reference evidence="3 4" key="1">
    <citation type="journal article" date="2022" name="Microbiol. Resour. Announc.">
        <title>Complete Genome Sequence of the Hyperthermophilic and Acidophilic Archaeon Saccharolobus caldissimus Strain HS-3T.</title>
        <authorList>
            <person name="Sakai H.D."/>
            <person name="Kurosawa N."/>
        </authorList>
    </citation>
    <scope>NUCLEOTIDE SEQUENCE [LARGE SCALE GENOMIC DNA]</scope>
    <source>
        <strain evidence="3 4">JCM32116</strain>
    </source>
</reference>
<organism evidence="3 4">
    <name type="scientific">Saccharolobus caldissimus</name>
    <dbReference type="NCBI Taxonomy" id="1702097"/>
    <lineage>
        <taxon>Archaea</taxon>
        <taxon>Thermoproteota</taxon>
        <taxon>Thermoprotei</taxon>
        <taxon>Sulfolobales</taxon>
        <taxon>Sulfolobaceae</taxon>
        <taxon>Saccharolobus</taxon>
    </lineage>
</organism>
<dbReference type="GeneID" id="68867885"/>
<dbReference type="SUPFAM" id="SSF51569">
    <property type="entry name" value="Aldolase"/>
    <property type="match status" value="1"/>
</dbReference>
<dbReference type="EMBL" id="AP025226">
    <property type="protein sequence ID" value="BDC00145.1"/>
    <property type="molecule type" value="Genomic_DNA"/>
</dbReference>
<feature type="active site" description="Proton donor" evidence="2">
    <location>
        <position position="154"/>
    </location>
</feature>
<gene>
    <name evidence="3" type="ORF">SACC_31610</name>
</gene>
<dbReference type="PANTHER" id="PTHR47916:SF1">
    <property type="entry name" value="3-HYDROXY-5-PHOSPHONOOXYPENTANE-2,4-DIONE THIOLASE"/>
    <property type="match status" value="1"/>
</dbReference>
<dbReference type="InterPro" id="IPR013785">
    <property type="entry name" value="Aldolase_TIM"/>
</dbReference>
<dbReference type="AlphaFoldDB" id="A0AAQ4CWG3"/>
<dbReference type="KEGG" id="scas:SACC_31610"/>
<accession>A0AAQ4CWG3</accession>
<evidence type="ECO:0000256" key="2">
    <source>
        <dbReference type="PIRSR" id="PIRSR038992-1"/>
    </source>
</evidence>
<keyword evidence="4" id="KW-1185">Reference proteome</keyword>
<dbReference type="Proteomes" id="UP001319921">
    <property type="component" value="Chromosome"/>
</dbReference>
<protein>
    <submittedName>
        <fullName evidence="3">Aldolase</fullName>
    </submittedName>
</protein>
<dbReference type="Gene3D" id="3.20.20.70">
    <property type="entry name" value="Aldolase class I"/>
    <property type="match status" value="1"/>
</dbReference>